<comment type="function">
    <text evidence="9">May play the central regulatory role in sporulation. It may be an element of the effector pathway responsible for the activation of sporulation genes in response to nutritional stress. Spo0A may act in concert with spo0H (a sigma factor) to control the expression of some genes that are critical to the sporulation process.</text>
</comment>
<feature type="modified residue" description="4-aspartylphosphate" evidence="10">
    <location>
        <position position="55"/>
    </location>
</feature>
<dbReference type="SMART" id="SM00342">
    <property type="entry name" value="HTH_ARAC"/>
    <property type="match status" value="1"/>
</dbReference>
<reference evidence="13 14" key="1">
    <citation type="submission" date="2016-11" db="EMBL/GenBank/DDBJ databases">
        <authorList>
            <person name="Jaros S."/>
            <person name="Januszkiewicz K."/>
            <person name="Wedrychowicz H."/>
        </authorList>
    </citation>
    <scope>NUCLEOTIDE SEQUENCE [LARGE SCALE GENOMIC DNA]</scope>
    <source>
        <strain evidence="13 14">DSM 6191</strain>
    </source>
</reference>
<evidence type="ECO:0000256" key="5">
    <source>
        <dbReference type="ARBA" id="ARBA00023012"/>
    </source>
</evidence>
<evidence type="ECO:0000256" key="1">
    <source>
        <dbReference type="ARBA" id="ARBA00004496"/>
    </source>
</evidence>
<dbReference type="Proteomes" id="UP000184241">
    <property type="component" value="Unassembled WGS sequence"/>
</dbReference>
<dbReference type="SUPFAM" id="SSF46689">
    <property type="entry name" value="Homeodomain-like"/>
    <property type="match status" value="2"/>
</dbReference>
<dbReference type="CDD" id="cd17536">
    <property type="entry name" value="REC_YesN-like"/>
    <property type="match status" value="1"/>
</dbReference>
<dbReference type="PANTHER" id="PTHR42713:SF3">
    <property type="entry name" value="TRANSCRIPTIONAL REGULATORY PROTEIN HPTR"/>
    <property type="match status" value="1"/>
</dbReference>
<evidence type="ECO:0000256" key="8">
    <source>
        <dbReference type="ARBA" id="ARBA00023163"/>
    </source>
</evidence>
<dbReference type="SMART" id="SM00448">
    <property type="entry name" value="REC"/>
    <property type="match status" value="1"/>
</dbReference>
<dbReference type="InterPro" id="IPR001789">
    <property type="entry name" value="Sig_transdc_resp-reg_receiver"/>
</dbReference>
<evidence type="ECO:0000313" key="13">
    <source>
        <dbReference type="EMBL" id="SHI26857.1"/>
    </source>
</evidence>
<comment type="subcellular location">
    <subcellularLocation>
        <location evidence="1">Cytoplasm</location>
    </subcellularLocation>
</comment>
<dbReference type="GO" id="GO:0043565">
    <property type="term" value="F:sequence-specific DNA binding"/>
    <property type="evidence" value="ECO:0007669"/>
    <property type="project" value="InterPro"/>
</dbReference>
<dbReference type="GO" id="GO:0000160">
    <property type="term" value="P:phosphorelay signal transduction system"/>
    <property type="evidence" value="ECO:0007669"/>
    <property type="project" value="UniProtKB-KW"/>
</dbReference>
<dbReference type="RefSeq" id="WP_073021242.1">
    <property type="nucleotide sequence ID" value="NZ_FQXU01000010.1"/>
</dbReference>
<dbReference type="EMBL" id="FQXU01000010">
    <property type="protein sequence ID" value="SHI26857.1"/>
    <property type="molecule type" value="Genomic_DNA"/>
</dbReference>
<dbReference type="InterPro" id="IPR009057">
    <property type="entry name" value="Homeodomain-like_sf"/>
</dbReference>
<keyword evidence="5" id="KW-0902">Two-component regulatory system</keyword>
<dbReference type="InterPro" id="IPR018060">
    <property type="entry name" value="HTH_AraC"/>
</dbReference>
<keyword evidence="7" id="KW-0238">DNA-binding</keyword>
<accession>A0A1M5ZRD3</accession>
<dbReference type="Gene3D" id="1.10.10.60">
    <property type="entry name" value="Homeodomain-like"/>
    <property type="match status" value="2"/>
</dbReference>
<evidence type="ECO:0000256" key="10">
    <source>
        <dbReference type="PROSITE-ProRule" id="PRU00169"/>
    </source>
</evidence>
<dbReference type="AlphaFoldDB" id="A0A1M5ZRD3"/>
<dbReference type="PANTHER" id="PTHR42713">
    <property type="entry name" value="HISTIDINE KINASE-RELATED"/>
    <property type="match status" value="1"/>
</dbReference>
<evidence type="ECO:0000256" key="6">
    <source>
        <dbReference type="ARBA" id="ARBA00023015"/>
    </source>
</evidence>
<evidence type="ECO:0000256" key="2">
    <source>
        <dbReference type="ARBA" id="ARBA00018672"/>
    </source>
</evidence>
<organism evidence="13 14">
    <name type="scientific">Clostridium intestinale DSM 6191</name>
    <dbReference type="NCBI Taxonomy" id="1121320"/>
    <lineage>
        <taxon>Bacteria</taxon>
        <taxon>Bacillati</taxon>
        <taxon>Bacillota</taxon>
        <taxon>Clostridia</taxon>
        <taxon>Eubacteriales</taxon>
        <taxon>Clostridiaceae</taxon>
        <taxon>Clostridium</taxon>
    </lineage>
</organism>
<feature type="domain" description="HTH araC/xylS-type" evidence="11">
    <location>
        <begin position="400"/>
        <end position="497"/>
    </location>
</feature>
<gene>
    <name evidence="13" type="ORF">SAMN02745941_03305</name>
</gene>
<dbReference type="GO" id="GO:0005737">
    <property type="term" value="C:cytoplasm"/>
    <property type="evidence" value="ECO:0007669"/>
    <property type="project" value="UniProtKB-SubCell"/>
</dbReference>
<proteinExistence type="predicted"/>
<evidence type="ECO:0000256" key="4">
    <source>
        <dbReference type="ARBA" id="ARBA00022553"/>
    </source>
</evidence>
<keyword evidence="8" id="KW-0804">Transcription</keyword>
<dbReference type="Gene3D" id="3.40.50.2300">
    <property type="match status" value="1"/>
</dbReference>
<evidence type="ECO:0000256" key="7">
    <source>
        <dbReference type="ARBA" id="ARBA00023125"/>
    </source>
</evidence>
<keyword evidence="6" id="KW-0805">Transcription regulation</keyword>
<dbReference type="Pfam" id="PF12833">
    <property type="entry name" value="HTH_18"/>
    <property type="match status" value="1"/>
</dbReference>
<dbReference type="Pfam" id="PF00072">
    <property type="entry name" value="Response_reg"/>
    <property type="match status" value="1"/>
</dbReference>
<sequence>MIKTIIVDDEYYAREGMKKTIPWNNLECEICGEADNALKAIEVAKVYKPELIITDINMPGIDGISMSQEIKKYLPSSKFIIITGYDDFQYARRAIKMNALDFILKPIDYEELINAIKNAVEVIKEEKSNSIISREKMLLEIIRGQRKINEIYNFWDNQDEVKISLIENDYYDYYAKSLQSNVNYSIIDHLKNRLKDIFKEKGYVIEAHQHRIVVIFKKTDIDLENSILSLKYETENKYKTVISVALTQYDKVENIKSLYDKSKELLDNRFNLNKRLIIKNKLQANKSFDRKIASQIIEDIVLSVNAKKKDKVILYVDKLSAYFKDVNLNKATVINMVMQIIISFKEEMENYKIDINIEEKSDIYNSKYLEDIIKFLKSYLLDVIEKLREKSSKLEDTSMEKALIYIQKNYNKNISLGIVAKEVYLNESYLSRSFKKYKGMSFTEYITKLRMKKAIELMKTGKSINEIASEVGYTDYRNFSLNFKKYTGYIPREYLKKSD</sequence>
<evidence type="ECO:0000313" key="14">
    <source>
        <dbReference type="Proteomes" id="UP000184241"/>
    </source>
</evidence>
<dbReference type="GO" id="GO:0003700">
    <property type="term" value="F:DNA-binding transcription factor activity"/>
    <property type="evidence" value="ECO:0007669"/>
    <property type="project" value="InterPro"/>
</dbReference>
<evidence type="ECO:0000256" key="3">
    <source>
        <dbReference type="ARBA" id="ARBA00022490"/>
    </source>
</evidence>
<dbReference type="PROSITE" id="PS50110">
    <property type="entry name" value="RESPONSE_REGULATORY"/>
    <property type="match status" value="1"/>
</dbReference>
<evidence type="ECO:0000256" key="9">
    <source>
        <dbReference type="ARBA" id="ARBA00024867"/>
    </source>
</evidence>
<dbReference type="InterPro" id="IPR051552">
    <property type="entry name" value="HptR"/>
</dbReference>
<protein>
    <recommendedName>
        <fullName evidence="2">Stage 0 sporulation protein A homolog</fullName>
    </recommendedName>
</protein>
<feature type="domain" description="Response regulatory" evidence="12">
    <location>
        <begin position="3"/>
        <end position="120"/>
    </location>
</feature>
<dbReference type="InterPro" id="IPR011006">
    <property type="entry name" value="CheY-like_superfamily"/>
</dbReference>
<dbReference type="SUPFAM" id="SSF52172">
    <property type="entry name" value="CheY-like"/>
    <property type="match status" value="1"/>
</dbReference>
<keyword evidence="4 10" id="KW-0597">Phosphoprotein</keyword>
<evidence type="ECO:0000259" key="12">
    <source>
        <dbReference type="PROSITE" id="PS50110"/>
    </source>
</evidence>
<evidence type="ECO:0000259" key="11">
    <source>
        <dbReference type="PROSITE" id="PS01124"/>
    </source>
</evidence>
<keyword evidence="3" id="KW-0963">Cytoplasm</keyword>
<dbReference type="PROSITE" id="PS01124">
    <property type="entry name" value="HTH_ARAC_FAMILY_2"/>
    <property type="match status" value="1"/>
</dbReference>
<name>A0A1M5ZRD3_9CLOT</name>